<accession>A0A0J8S8H9</accession>
<name>A0A0J8S8H9_COCIT</name>
<reference evidence="2" key="1">
    <citation type="journal article" date="2010" name="Genome Res.">
        <title>Population genomic sequencing of Coccidioides fungi reveals recent hybridization and transposon control.</title>
        <authorList>
            <person name="Neafsey D.E."/>
            <person name="Barker B.M."/>
            <person name="Sharpton T.J."/>
            <person name="Stajich J.E."/>
            <person name="Park D.J."/>
            <person name="Whiston E."/>
            <person name="Hung C.-Y."/>
            <person name="McMahan C."/>
            <person name="White J."/>
            <person name="Sykes S."/>
            <person name="Heiman D."/>
            <person name="Young S."/>
            <person name="Zeng Q."/>
            <person name="Abouelleil A."/>
            <person name="Aftuck L."/>
            <person name="Bessette D."/>
            <person name="Brown A."/>
            <person name="FitzGerald M."/>
            <person name="Lui A."/>
            <person name="Macdonald J.P."/>
            <person name="Priest M."/>
            <person name="Orbach M.J."/>
            <person name="Galgiani J.N."/>
            <person name="Kirkland T.N."/>
            <person name="Cole G.T."/>
            <person name="Birren B.W."/>
            <person name="Henn M.R."/>
            <person name="Taylor J.W."/>
            <person name="Rounsley S.D."/>
        </authorList>
    </citation>
    <scope>NUCLEOTIDE SEQUENCE [LARGE SCALE GENOMIC DNA]</scope>
    <source>
        <strain evidence="2">H538.4</strain>
    </source>
</reference>
<dbReference type="STRING" id="396776.A0A0J8S8H9"/>
<organism evidence="1 2">
    <name type="scientific">Coccidioides immitis H538.4</name>
    <dbReference type="NCBI Taxonomy" id="396776"/>
    <lineage>
        <taxon>Eukaryota</taxon>
        <taxon>Fungi</taxon>
        <taxon>Dikarya</taxon>
        <taxon>Ascomycota</taxon>
        <taxon>Pezizomycotina</taxon>
        <taxon>Eurotiomycetes</taxon>
        <taxon>Eurotiomycetidae</taxon>
        <taxon>Onygenales</taxon>
        <taxon>Onygenaceae</taxon>
        <taxon>Coccidioides</taxon>
    </lineage>
</organism>
<proteinExistence type="predicted"/>
<sequence>NTASLSDIFNTLSDTLSNTHSEPEDIRVQEIIQEAVASSTHEIKNSLSNQSAETYISTIMNDSSEVLVHEVLQISEDINALKSLLLELSILKKKYRAQFSILLIQQASILAVSLKMSTLLPAEK</sequence>
<gene>
    <name evidence="1" type="ORF">CIHG_10506</name>
</gene>
<dbReference type="VEuPathDB" id="FungiDB:CIHG_10506"/>
<dbReference type="Proteomes" id="UP000054563">
    <property type="component" value="Unassembled WGS sequence"/>
</dbReference>
<protein>
    <submittedName>
        <fullName evidence="1">Uncharacterized protein</fullName>
    </submittedName>
</protein>
<evidence type="ECO:0000313" key="1">
    <source>
        <dbReference type="EMBL" id="KMU92679.1"/>
    </source>
</evidence>
<evidence type="ECO:0000313" key="2">
    <source>
        <dbReference type="Proteomes" id="UP000054563"/>
    </source>
</evidence>
<dbReference type="AlphaFoldDB" id="A0A0J8S8H9"/>
<dbReference type="EMBL" id="DS017140">
    <property type="protein sequence ID" value="KMU92679.1"/>
    <property type="molecule type" value="Genomic_DNA"/>
</dbReference>
<feature type="non-terminal residue" evidence="1">
    <location>
        <position position="1"/>
    </location>
</feature>